<comment type="caution">
    <text evidence="3">The sequence shown here is derived from an EMBL/GenBank/DDBJ whole genome shotgun (WGS) entry which is preliminary data.</text>
</comment>
<protein>
    <recommendedName>
        <fullName evidence="5">L1 transposable element RRM domain-containing protein</fullName>
    </recommendedName>
</protein>
<dbReference type="Gene3D" id="3.30.250.20">
    <property type="entry name" value="L1 transposable element, C-terminal domain"/>
    <property type="match status" value="1"/>
</dbReference>
<evidence type="ECO:0000313" key="4">
    <source>
        <dbReference type="Proteomes" id="UP001066276"/>
    </source>
</evidence>
<accession>A0AAV7WU21</accession>
<dbReference type="AlphaFoldDB" id="A0AAV7WU21"/>
<dbReference type="Proteomes" id="UP001066276">
    <property type="component" value="Chromosome 1_1"/>
</dbReference>
<evidence type="ECO:0000256" key="1">
    <source>
        <dbReference type="SAM" id="Coils"/>
    </source>
</evidence>
<feature type="region of interest" description="Disordered" evidence="2">
    <location>
        <begin position="277"/>
        <end position="299"/>
    </location>
</feature>
<feature type="compositionally biased region" description="Basic and acidic residues" evidence="2">
    <location>
        <begin position="16"/>
        <end position="29"/>
    </location>
</feature>
<dbReference type="InterPro" id="IPR004244">
    <property type="entry name" value="Transposase_22"/>
</dbReference>
<name>A0AAV7WU21_PLEWA</name>
<organism evidence="3 4">
    <name type="scientific">Pleurodeles waltl</name>
    <name type="common">Iberian ribbed newt</name>
    <dbReference type="NCBI Taxonomy" id="8319"/>
    <lineage>
        <taxon>Eukaryota</taxon>
        <taxon>Metazoa</taxon>
        <taxon>Chordata</taxon>
        <taxon>Craniata</taxon>
        <taxon>Vertebrata</taxon>
        <taxon>Euteleostomi</taxon>
        <taxon>Amphibia</taxon>
        <taxon>Batrachia</taxon>
        <taxon>Caudata</taxon>
        <taxon>Salamandroidea</taxon>
        <taxon>Salamandridae</taxon>
        <taxon>Pleurodelinae</taxon>
        <taxon>Pleurodeles</taxon>
    </lineage>
</organism>
<keyword evidence="1" id="KW-0175">Coiled coil</keyword>
<gene>
    <name evidence="3" type="ORF">NDU88_003203</name>
</gene>
<proteinExistence type="predicted"/>
<dbReference type="EMBL" id="JANPWB010000001">
    <property type="protein sequence ID" value="KAJ1215595.1"/>
    <property type="molecule type" value="Genomic_DNA"/>
</dbReference>
<evidence type="ECO:0000256" key="2">
    <source>
        <dbReference type="SAM" id="MobiDB-lite"/>
    </source>
</evidence>
<feature type="region of interest" description="Disordered" evidence="2">
    <location>
        <begin position="1"/>
        <end position="38"/>
    </location>
</feature>
<evidence type="ECO:0008006" key="5">
    <source>
        <dbReference type="Google" id="ProtNLM"/>
    </source>
</evidence>
<dbReference type="Gene3D" id="3.30.70.1820">
    <property type="entry name" value="L1 transposable element, RRM domain"/>
    <property type="match status" value="1"/>
</dbReference>
<sequence length="299" mass="33757">MGKADKRQAKLSFSGGEKRGATSDPRPGDADAEEGSSEMSVRAMFMELKTSLAGIDAKLDHVTERLDRIRARVDDHDARFETLETRTSEIEDARSGDREQIAQMERLLEVIRNKNEDLEARSRHNNIRIVGLPEATDMGRMEDFVENMLQELFAGELSRLLVIERAHRSLGPRPPPGTPPRPIIARLLNYRDRDTVLRLAREKSPLIFKNSKMNFFPDYTPGVQAQRRAFLPIKRLLSQAGIGFALLYPAKLRVRHEGKVLYFTDPKQANKFVRRLPKQRGVGAPGGMSPENASLSDND</sequence>
<dbReference type="PANTHER" id="PTHR11505">
    <property type="entry name" value="L1 TRANSPOSABLE ELEMENT-RELATED"/>
    <property type="match status" value="1"/>
</dbReference>
<keyword evidence="4" id="KW-1185">Reference proteome</keyword>
<reference evidence="3" key="1">
    <citation type="journal article" date="2022" name="bioRxiv">
        <title>Sequencing and chromosome-scale assembly of the giantPleurodeles waltlgenome.</title>
        <authorList>
            <person name="Brown T."/>
            <person name="Elewa A."/>
            <person name="Iarovenko S."/>
            <person name="Subramanian E."/>
            <person name="Araus A.J."/>
            <person name="Petzold A."/>
            <person name="Susuki M."/>
            <person name="Suzuki K.-i.T."/>
            <person name="Hayashi T."/>
            <person name="Toyoda A."/>
            <person name="Oliveira C."/>
            <person name="Osipova E."/>
            <person name="Leigh N.D."/>
            <person name="Simon A."/>
            <person name="Yun M.H."/>
        </authorList>
    </citation>
    <scope>NUCLEOTIDE SEQUENCE</scope>
    <source>
        <strain evidence="3">20211129_DDA</strain>
        <tissue evidence="3">Liver</tissue>
    </source>
</reference>
<evidence type="ECO:0000313" key="3">
    <source>
        <dbReference type="EMBL" id="KAJ1215595.1"/>
    </source>
</evidence>
<feature type="coiled-coil region" evidence="1">
    <location>
        <begin position="59"/>
        <end position="121"/>
    </location>
</feature>
<dbReference type="InterPro" id="IPR042566">
    <property type="entry name" value="L1_C"/>
</dbReference>